<keyword evidence="5" id="KW-1185">Reference proteome</keyword>
<dbReference type="PANTHER" id="PTHR43081">
    <property type="entry name" value="ADENYLATE CYCLASE, TERMINAL-DIFFERENTIATION SPECIFIC-RELATED"/>
    <property type="match status" value="1"/>
</dbReference>
<gene>
    <name evidence="4" type="ORF">FPZ49_19555</name>
</gene>
<evidence type="ECO:0000259" key="3">
    <source>
        <dbReference type="PROSITE" id="PS50125"/>
    </source>
</evidence>
<evidence type="ECO:0000313" key="4">
    <source>
        <dbReference type="EMBL" id="TVY08267.1"/>
    </source>
</evidence>
<dbReference type="InterPro" id="IPR001054">
    <property type="entry name" value="A/G_cyclase"/>
</dbReference>
<organism evidence="4 5">
    <name type="scientific">Paenibacillus cremeus</name>
    <dbReference type="NCBI Taxonomy" id="2163881"/>
    <lineage>
        <taxon>Bacteria</taxon>
        <taxon>Bacillati</taxon>
        <taxon>Bacillota</taxon>
        <taxon>Bacilli</taxon>
        <taxon>Bacillales</taxon>
        <taxon>Paenibacillaceae</taxon>
        <taxon>Paenibacillus</taxon>
    </lineage>
</organism>
<reference evidence="4 5" key="1">
    <citation type="submission" date="2019-07" db="EMBL/GenBank/DDBJ databases">
        <authorList>
            <person name="Kim J."/>
        </authorList>
    </citation>
    <scope>NUCLEOTIDE SEQUENCE [LARGE SCALE GENOMIC DNA]</scope>
    <source>
        <strain evidence="4 5">JC52</strain>
    </source>
</reference>
<dbReference type="GO" id="GO:0006171">
    <property type="term" value="P:cAMP biosynthetic process"/>
    <property type="evidence" value="ECO:0007669"/>
    <property type="project" value="TreeGrafter"/>
</dbReference>
<dbReference type="Pfam" id="PF00211">
    <property type="entry name" value="Guanylate_cyc"/>
    <property type="match status" value="1"/>
</dbReference>
<comment type="similarity">
    <text evidence="1">Belongs to the adenylyl cyclase class-3 family.</text>
</comment>
<dbReference type="SUPFAM" id="SSF55073">
    <property type="entry name" value="Nucleotide cyclase"/>
    <property type="match status" value="1"/>
</dbReference>
<proteinExistence type="inferred from homology"/>
<comment type="caution">
    <text evidence="4">The sequence shown here is derived from an EMBL/GenBank/DDBJ whole genome shotgun (WGS) entry which is preliminary data.</text>
</comment>
<keyword evidence="2" id="KW-0812">Transmembrane</keyword>
<keyword evidence="2" id="KW-1133">Transmembrane helix</keyword>
<dbReference type="InterPro" id="IPR029787">
    <property type="entry name" value="Nucleotide_cyclase"/>
</dbReference>
<dbReference type="SMART" id="SM01080">
    <property type="entry name" value="CHASE2"/>
    <property type="match status" value="1"/>
</dbReference>
<evidence type="ECO:0000256" key="1">
    <source>
        <dbReference type="ARBA" id="ARBA00005381"/>
    </source>
</evidence>
<dbReference type="InterPro" id="IPR050697">
    <property type="entry name" value="Adenylyl/Guanylyl_Cyclase_3/4"/>
</dbReference>
<dbReference type="Proteomes" id="UP000317036">
    <property type="component" value="Unassembled WGS sequence"/>
</dbReference>
<feature type="domain" description="Guanylate cyclase" evidence="3">
    <location>
        <begin position="426"/>
        <end position="558"/>
    </location>
</feature>
<dbReference type="CDD" id="cd07302">
    <property type="entry name" value="CHD"/>
    <property type="match status" value="1"/>
</dbReference>
<accession>A0A559K820</accession>
<dbReference type="GO" id="GO:0035556">
    <property type="term" value="P:intracellular signal transduction"/>
    <property type="evidence" value="ECO:0007669"/>
    <property type="project" value="InterPro"/>
</dbReference>
<dbReference type="OrthoDB" id="9806704at2"/>
<dbReference type="AlphaFoldDB" id="A0A559K820"/>
<feature type="transmembrane region" description="Helical" evidence="2">
    <location>
        <begin position="311"/>
        <end position="329"/>
    </location>
</feature>
<dbReference type="GO" id="GO:0004016">
    <property type="term" value="F:adenylate cyclase activity"/>
    <property type="evidence" value="ECO:0007669"/>
    <property type="project" value="UniProtKB-ARBA"/>
</dbReference>
<sequence>MSRSRGGVIVRNGLGKLGTVTVVNLGIVVLCILLLSLGALKVLSDQLYDFNMKQTMSGAPHEDIIVIGIDEESIKEVGPYPWDRKVYAKLINQLEGAGVRAIGFDVEFDSESNFPESDKVLADELAKHSNIIIPSHAMLEDDFKRATKTKAGELLMARSVTEPIAAFRKSVQPAHVNAAFDTDGVIRSNWLELSSPQGVFPSMGYKMAQLGGADVRRFQALPQLEDRPKAEMLIRWDAGEYDFETIPFAKVLKGAVPAQTFKDRLVLVGYTAPGYDEGITPIEKHMHLVYAHANILNQILKQQVIQPVSKTVDLTLAFVVALLFGLLTWRVKAITGVIMALCSTLVILAGQYVLFSANLHFLDVIGALACGWIAYLGNLAMKTYFETKQKMYITKQFGRYISPDLVKEIASSEQEIQLGGISKELSVLFLDVRGFTPLSEKLKPEEVVDFLNMMFNLITERVLANHGTIDKFIGDAAMILFNAPLDVPDHPYYAVKTAYEIQLGMEQVRADVLQKYGVTISVGIGINTGEVVVGNIGSYLRVDYTAIGDNVNTAARIESNTQPNQILVSEATYELTKEYFGYHFAGEKLMKGKSMPLKLFEVLSVKGAPSSVQESKHRVS</sequence>
<protein>
    <submittedName>
        <fullName evidence="4">Adenylate/guanylate cyclase domain-containing protein</fullName>
    </submittedName>
</protein>
<dbReference type="InterPro" id="IPR007890">
    <property type="entry name" value="CHASE2"/>
</dbReference>
<name>A0A559K820_9BACL</name>
<dbReference type="SMART" id="SM00044">
    <property type="entry name" value="CYCc"/>
    <property type="match status" value="1"/>
</dbReference>
<dbReference type="Gene3D" id="3.30.70.1230">
    <property type="entry name" value="Nucleotide cyclase"/>
    <property type="match status" value="1"/>
</dbReference>
<feature type="transmembrane region" description="Helical" evidence="2">
    <location>
        <begin position="336"/>
        <end position="355"/>
    </location>
</feature>
<dbReference type="PROSITE" id="PS50125">
    <property type="entry name" value="GUANYLATE_CYCLASE_2"/>
    <property type="match status" value="1"/>
</dbReference>
<feature type="transmembrane region" description="Helical" evidence="2">
    <location>
        <begin position="361"/>
        <end position="381"/>
    </location>
</feature>
<dbReference type="Pfam" id="PF05226">
    <property type="entry name" value="CHASE2"/>
    <property type="match status" value="1"/>
</dbReference>
<evidence type="ECO:0000313" key="5">
    <source>
        <dbReference type="Proteomes" id="UP000317036"/>
    </source>
</evidence>
<feature type="transmembrane region" description="Helical" evidence="2">
    <location>
        <begin position="21"/>
        <end position="43"/>
    </location>
</feature>
<dbReference type="PANTHER" id="PTHR43081:SF1">
    <property type="entry name" value="ADENYLATE CYCLASE, TERMINAL-DIFFERENTIATION SPECIFIC"/>
    <property type="match status" value="1"/>
</dbReference>
<evidence type="ECO:0000256" key="2">
    <source>
        <dbReference type="SAM" id="Phobius"/>
    </source>
</evidence>
<keyword evidence="2" id="KW-0472">Membrane</keyword>
<dbReference type="EMBL" id="VNJI01000025">
    <property type="protein sequence ID" value="TVY08267.1"/>
    <property type="molecule type" value="Genomic_DNA"/>
</dbReference>